<evidence type="ECO:0000313" key="2">
    <source>
        <dbReference type="EMBL" id="CAH2042725.1"/>
    </source>
</evidence>
<sequence length="66" mass="7152">MLPAMSRAKARQRSNAIAFMLLVRTVMMAARDVAFILVFARTQRPASPQHSPVGAESARLAPLATT</sequence>
<keyword evidence="3" id="KW-1185">Reference proteome</keyword>
<proteinExistence type="predicted"/>
<feature type="region of interest" description="Disordered" evidence="1">
    <location>
        <begin position="43"/>
        <end position="66"/>
    </location>
</feature>
<dbReference type="EMBL" id="OW152826">
    <property type="protein sequence ID" value="CAH2042725.1"/>
    <property type="molecule type" value="Genomic_DNA"/>
</dbReference>
<gene>
    <name evidence="2" type="ORF">IPOD504_LOCUS4040</name>
</gene>
<feature type="non-terminal residue" evidence="2">
    <location>
        <position position="66"/>
    </location>
</feature>
<evidence type="ECO:0000313" key="3">
    <source>
        <dbReference type="Proteomes" id="UP000837857"/>
    </source>
</evidence>
<dbReference type="Proteomes" id="UP000837857">
    <property type="component" value="Chromosome 14"/>
</dbReference>
<protein>
    <submittedName>
        <fullName evidence="2">Uncharacterized protein</fullName>
    </submittedName>
</protein>
<reference evidence="2" key="1">
    <citation type="submission" date="2022-03" db="EMBL/GenBank/DDBJ databases">
        <authorList>
            <person name="Martin H S."/>
        </authorList>
    </citation>
    <scope>NUCLEOTIDE SEQUENCE</scope>
</reference>
<evidence type="ECO:0000256" key="1">
    <source>
        <dbReference type="SAM" id="MobiDB-lite"/>
    </source>
</evidence>
<name>A0ABN8HZJ5_9NEOP</name>
<accession>A0ABN8HZJ5</accession>
<organism evidence="2 3">
    <name type="scientific">Iphiclides podalirius</name>
    <name type="common">scarce swallowtail</name>
    <dbReference type="NCBI Taxonomy" id="110791"/>
    <lineage>
        <taxon>Eukaryota</taxon>
        <taxon>Metazoa</taxon>
        <taxon>Ecdysozoa</taxon>
        <taxon>Arthropoda</taxon>
        <taxon>Hexapoda</taxon>
        <taxon>Insecta</taxon>
        <taxon>Pterygota</taxon>
        <taxon>Neoptera</taxon>
        <taxon>Endopterygota</taxon>
        <taxon>Lepidoptera</taxon>
        <taxon>Glossata</taxon>
        <taxon>Ditrysia</taxon>
        <taxon>Papilionoidea</taxon>
        <taxon>Papilionidae</taxon>
        <taxon>Papilioninae</taxon>
        <taxon>Iphiclides</taxon>
    </lineage>
</organism>